<keyword evidence="4" id="KW-1185">Reference proteome</keyword>
<gene>
    <name evidence="3" type="ORF">BDP27DRAFT_704528</name>
</gene>
<dbReference type="EMBL" id="JADNRY010000005">
    <property type="protein sequence ID" value="KAF9076867.1"/>
    <property type="molecule type" value="Genomic_DNA"/>
</dbReference>
<reference evidence="3" key="1">
    <citation type="submission" date="2020-11" db="EMBL/GenBank/DDBJ databases">
        <authorList>
            <consortium name="DOE Joint Genome Institute"/>
            <person name="Ahrendt S."/>
            <person name="Riley R."/>
            <person name="Andreopoulos W."/>
            <person name="Labutti K."/>
            <person name="Pangilinan J."/>
            <person name="Ruiz-Duenas F.J."/>
            <person name="Barrasa J.M."/>
            <person name="Sanchez-Garcia M."/>
            <person name="Camarero S."/>
            <person name="Miyauchi S."/>
            <person name="Serrano A."/>
            <person name="Linde D."/>
            <person name="Babiker R."/>
            <person name="Drula E."/>
            <person name="Ayuso-Fernandez I."/>
            <person name="Pacheco R."/>
            <person name="Padilla G."/>
            <person name="Ferreira P."/>
            <person name="Barriuso J."/>
            <person name="Kellner H."/>
            <person name="Castanera R."/>
            <person name="Alfaro M."/>
            <person name="Ramirez L."/>
            <person name="Pisabarro A.G."/>
            <person name="Kuo A."/>
            <person name="Tritt A."/>
            <person name="Lipzen A."/>
            <person name="He G."/>
            <person name="Yan M."/>
            <person name="Ng V."/>
            <person name="Cullen D."/>
            <person name="Martin F."/>
            <person name="Rosso M.-N."/>
            <person name="Henrissat B."/>
            <person name="Hibbett D."/>
            <person name="Martinez A.T."/>
            <person name="Grigoriev I.V."/>
        </authorList>
    </citation>
    <scope>NUCLEOTIDE SEQUENCE</scope>
    <source>
        <strain evidence="3">AH 40177</strain>
    </source>
</reference>
<feature type="transmembrane region" description="Helical" evidence="2">
    <location>
        <begin position="6"/>
        <end position="33"/>
    </location>
</feature>
<dbReference type="AlphaFoldDB" id="A0A9P5Q8Z0"/>
<sequence length="211" mass="23460">MPFLFLALFLVAGTFTVVVLAILASILLIFLYIRKKRNASLHRDTDWLEKFAGNSTPRPDSSPSEPALSDDFTHEPMNPDRNPAYYPMDDPFIAQNYSQPGGSASLPDIAYSYARDVNNQYPYYSGESNDVTLSGTRSTPALVGQNPFEPVHPRNPFNPVPDPVTDPGSHSRLEAVLPNPFNEPNFRDSGAYQHSLDSFYGPSITDSRRAF</sequence>
<comment type="caution">
    <text evidence="3">The sequence shown here is derived from an EMBL/GenBank/DDBJ whole genome shotgun (WGS) entry which is preliminary data.</text>
</comment>
<keyword evidence="2" id="KW-1133">Transmembrane helix</keyword>
<keyword evidence="2" id="KW-0812">Transmembrane</keyword>
<proteinExistence type="predicted"/>
<evidence type="ECO:0000256" key="2">
    <source>
        <dbReference type="SAM" id="Phobius"/>
    </source>
</evidence>
<evidence type="ECO:0000313" key="3">
    <source>
        <dbReference type="EMBL" id="KAF9076867.1"/>
    </source>
</evidence>
<keyword evidence="2" id="KW-0472">Membrane</keyword>
<accession>A0A9P5Q8Z0</accession>
<dbReference type="OrthoDB" id="2918511at2759"/>
<feature type="region of interest" description="Disordered" evidence="1">
    <location>
        <begin position="52"/>
        <end position="85"/>
    </location>
</feature>
<feature type="compositionally biased region" description="Polar residues" evidence="1">
    <location>
        <begin position="53"/>
        <end position="64"/>
    </location>
</feature>
<dbReference type="Proteomes" id="UP000772434">
    <property type="component" value="Unassembled WGS sequence"/>
</dbReference>
<evidence type="ECO:0000313" key="4">
    <source>
        <dbReference type="Proteomes" id="UP000772434"/>
    </source>
</evidence>
<evidence type="ECO:0000256" key="1">
    <source>
        <dbReference type="SAM" id="MobiDB-lite"/>
    </source>
</evidence>
<protein>
    <submittedName>
        <fullName evidence="3">Uncharacterized protein</fullName>
    </submittedName>
</protein>
<name>A0A9P5Q8Z0_9AGAR</name>
<organism evidence="3 4">
    <name type="scientific">Rhodocollybia butyracea</name>
    <dbReference type="NCBI Taxonomy" id="206335"/>
    <lineage>
        <taxon>Eukaryota</taxon>
        <taxon>Fungi</taxon>
        <taxon>Dikarya</taxon>
        <taxon>Basidiomycota</taxon>
        <taxon>Agaricomycotina</taxon>
        <taxon>Agaricomycetes</taxon>
        <taxon>Agaricomycetidae</taxon>
        <taxon>Agaricales</taxon>
        <taxon>Marasmiineae</taxon>
        <taxon>Omphalotaceae</taxon>
        <taxon>Rhodocollybia</taxon>
    </lineage>
</organism>